<evidence type="ECO:0000313" key="1">
    <source>
        <dbReference type="EMBL" id="SBS99028.1"/>
    </source>
</evidence>
<dbReference type="Proteomes" id="UP000078546">
    <property type="component" value="Unassembled WGS sequence"/>
</dbReference>
<dbReference type="VEuPathDB" id="PlasmoDB:PocGH01_00108200"/>
<reference evidence="2" key="1">
    <citation type="submission" date="2016-05" db="EMBL/GenBank/DDBJ databases">
        <authorList>
            <person name="Naeem Raeece"/>
        </authorList>
    </citation>
    <scope>NUCLEOTIDE SEQUENCE [LARGE SCALE GENOMIC DNA]</scope>
</reference>
<protein>
    <submittedName>
        <fullName evidence="1">PIR Superfamily Protein</fullName>
    </submittedName>
</protein>
<accession>A0A1A8X4C7</accession>
<organism evidence="1 2">
    <name type="scientific">Plasmodium ovale curtisi</name>
    <dbReference type="NCBI Taxonomy" id="864141"/>
    <lineage>
        <taxon>Eukaryota</taxon>
        <taxon>Sar</taxon>
        <taxon>Alveolata</taxon>
        <taxon>Apicomplexa</taxon>
        <taxon>Aconoidasida</taxon>
        <taxon>Haemosporida</taxon>
        <taxon>Plasmodiidae</taxon>
        <taxon>Plasmodium</taxon>
        <taxon>Plasmodium (Plasmodium)</taxon>
    </lineage>
</organism>
<proteinExistence type="predicted"/>
<name>A0A1A8X4C7_PLAOA</name>
<evidence type="ECO:0000313" key="2">
    <source>
        <dbReference type="Proteomes" id="UP000078546"/>
    </source>
</evidence>
<dbReference type="EMBL" id="FLQV01001101">
    <property type="protein sequence ID" value="SBS99028.1"/>
    <property type="molecule type" value="Genomic_DNA"/>
</dbReference>
<dbReference type="AlphaFoldDB" id="A0A1A8X4C7"/>
<gene>
    <name evidence="1" type="ORF">POVCU1_050230</name>
</gene>
<sequence length="356" mass="41764">MSTAGDNFDYAEFTQKYNFLSTLIFDKIYKKFNREYKSNTDGEVYCNAVKKKLSVPSESEEFILHFCNILYKIIFNLKGYQNDLYEDEPEDNKIYCSSLKYWLYEKKPTSLILPNADNIYQSLKDQLGNKLNYDNIFPCTFYELDWEEMKKLKKIYAFALIYFRNLSTFKNTYIDCKYLDYLGKGLIELYNNMTACSKKWTADNFCKELKELQNVYKLYNIYLIHSTEDTNYQFEEDETMQCPLEIKSLNKPLSLLYKEGKNRWLFTQKPTAILNSSIVSASSAIGATMGISAILVYIYKFTNIGSLFGLGKHNDNARFLNMDEGTHDFPLSNSEAEHTNLHNSEYNISYYYVDNS</sequence>